<dbReference type="PROSITE" id="PS50144">
    <property type="entry name" value="MATH"/>
    <property type="match status" value="1"/>
</dbReference>
<evidence type="ECO:0000313" key="3">
    <source>
        <dbReference type="EMBL" id="CAG8466095.1"/>
    </source>
</evidence>
<dbReference type="InterPro" id="IPR002083">
    <property type="entry name" value="MATH/TRAF_dom"/>
</dbReference>
<dbReference type="InterPro" id="IPR000210">
    <property type="entry name" value="BTB/POZ_dom"/>
</dbReference>
<evidence type="ECO:0000313" key="4">
    <source>
        <dbReference type="Proteomes" id="UP000789570"/>
    </source>
</evidence>
<dbReference type="SUPFAM" id="SSF54695">
    <property type="entry name" value="POZ domain"/>
    <property type="match status" value="1"/>
</dbReference>
<comment type="caution">
    <text evidence="3">The sequence shown here is derived from an EMBL/GenBank/DDBJ whole genome shotgun (WGS) entry which is preliminary data.</text>
</comment>
<reference evidence="3" key="1">
    <citation type="submission" date="2021-06" db="EMBL/GenBank/DDBJ databases">
        <authorList>
            <person name="Kallberg Y."/>
            <person name="Tangrot J."/>
            <person name="Rosling A."/>
        </authorList>
    </citation>
    <scope>NUCLEOTIDE SEQUENCE</scope>
    <source>
        <strain evidence="3">UK204</strain>
    </source>
</reference>
<feature type="domain" description="MATH" evidence="2">
    <location>
        <begin position="5"/>
        <end position="165"/>
    </location>
</feature>
<gene>
    <name evidence="3" type="ORF">FCALED_LOCUS1986</name>
</gene>
<name>A0A9N8VXM5_9GLOM</name>
<evidence type="ECO:0000259" key="1">
    <source>
        <dbReference type="PROSITE" id="PS50097"/>
    </source>
</evidence>
<dbReference type="Gene3D" id="2.60.210.10">
    <property type="entry name" value="Apoptosis, Tumor Necrosis Factor Receptor Associated Protein 2, Chain A"/>
    <property type="match status" value="1"/>
</dbReference>
<dbReference type="EMBL" id="CAJVPQ010000279">
    <property type="protein sequence ID" value="CAG8466095.1"/>
    <property type="molecule type" value="Genomic_DNA"/>
</dbReference>
<accession>A0A9N8VXM5</accession>
<dbReference type="Proteomes" id="UP000789570">
    <property type="component" value="Unassembled WGS sequence"/>
</dbReference>
<dbReference type="SUPFAM" id="SSF49599">
    <property type="entry name" value="TRAF domain-like"/>
    <property type="match status" value="1"/>
</dbReference>
<proteinExistence type="predicted"/>
<keyword evidence="4" id="KW-1185">Reference proteome</keyword>
<dbReference type="CDD" id="cd00121">
    <property type="entry name" value="MATH"/>
    <property type="match status" value="1"/>
</dbReference>
<dbReference type="CDD" id="cd18186">
    <property type="entry name" value="BTB_POZ_ZBTB_KLHL-like"/>
    <property type="match status" value="1"/>
</dbReference>
<dbReference type="Gene3D" id="3.30.710.10">
    <property type="entry name" value="Potassium Channel Kv1.1, Chain A"/>
    <property type="match status" value="1"/>
</dbReference>
<dbReference type="InterPro" id="IPR011333">
    <property type="entry name" value="SKP1/BTB/POZ_sf"/>
</dbReference>
<dbReference type="SMART" id="SM00225">
    <property type="entry name" value="BTB"/>
    <property type="match status" value="1"/>
</dbReference>
<dbReference type="OrthoDB" id="6359816at2759"/>
<dbReference type="GO" id="GO:0030163">
    <property type="term" value="P:protein catabolic process"/>
    <property type="evidence" value="ECO:0007669"/>
    <property type="project" value="UniProtKB-ARBA"/>
</dbReference>
<feature type="domain" description="BTB" evidence="1">
    <location>
        <begin position="190"/>
        <end position="258"/>
    </location>
</feature>
<sequence length="361" mass="42653">MSEIINTFVWEIGSFQDYVKSIRYGKYIQSQIFRIPQRTFNKEQGEEDDDSTDSTTLWRLLIYPNGYTASNHISLYLEAIKTPYEIIKGIDKRHQIYHIGIGISNTSLNFRLSRDLIHQRTSNKVTFDLSKESPSWGFNKFISLDSIFPVGDKSKKVELFIQVTILDDKPVEKVKYYGQLEKWFEHENFTDVEFILDCGSRIKAHRIILASNSEYFRNMLQGGWKEQHMKSIPIKETRFEIFRMILYYLYSGKLMDTSLVTLCDVFRQGDMMMLDDMKALIARKLKTLINEDIWDEILLLAWETKDLQLKNIGLEYAMDNWERVKKGKGLTRLFATCFVDHLEELFFVTNKRSEIAKWRII</sequence>
<organism evidence="3 4">
    <name type="scientific">Funneliformis caledonium</name>
    <dbReference type="NCBI Taxonomy" id="1117310"/>
    <lineage>
        <taxon>Eukaryota</taxon>
        <taxon>Fungi</taxon>
        <taxon>Fungi incertae sedis</taxon>
        <taxon>Mucoromycota</taxon>
        <taxon>Glomeromycotina</taxon>
        <taxon>Glomeromycetes</taxon>
        <taxon>Glomerales</taxon>
        <taxon>Glomeraceae</taxon>
        <taxon>Funneliformis</taxon>
    </lineage>
</organism>
<dbReference type="InterPro" id="IPR008974">
    <property type="entry name" value="TRAF-like"/>
</dbReference>
<protein>
    <submittedName>
        <fullName evidence="3">468_t:CDS:1</fullName>
    </submittedName>
</protein>
<dbReference type="PROSITE" id="PS50097">
    <property type="entry name" value="BTB"/>
    <property type="match status" value="1"/>
</dbReference>
<dbReference type="AlphaFoldDB" id="A0A9N8VXM5"/>
<dbReference type="Pfam" id="PF00651">
    <property type="entry name" value="BTB"/>
    <property type="match status" value="1"/>
</dbReference>
<evidence type="ECO:0000259" key="2">
    <source>
        <dbReference type="PROSITE" id="PS50144"/>
    </source>
</evidence>
<dbReference type="PANTHER" id="PTHR24413">
    <property type="entry name" value="SPECKLE-TYPE POZ PROTEIN"/>
    <property type="match status" value="1"/>
</dbReference>